<accession>X0TAX3</accession>
<organism evidence="1">
    <name type="scientific">marine sediment metagenome</name>
    <dbReference type="NCBI Taxonomy" id="412755"/>
    <lineage>
        <taxon>unclassified sequences</taxon>
        <taxon>metagenomes</taxon>
        <taxon>ecological metagenomes</taxon>
    </lineage>
</organism>
<name>X0TAX3_9ZZZZ</name>
<dbReference type="AlphaFoldDB" id="X0TAX3"/>
<protein>
    <submittedName>
        <fullName evidence="1">Uncharacterized protein</fullName>
    </submittedName>
</protein>
<reference evidence="1" key="1">
    <citation type="journal article" date="2014" name="Front. Microbiol.">
        <title>High frequency of phylogenetically diverse reductive dehalogenase-homologous genes in deep subseafloor sedimentary metagenomes.</title>
        <authorList>
            <person name="Kawai M."/>
            <person name="Futagami T."/>
            <person name="Toyoda A."/>
            <person name="Takaki Y."/>
            <person name="Nishi S."/>
            <person name="Hori S."/>
            <person name="Arai W."/>
            <person name="Tsubouchi T."/>
            <person name="Morono Y."/>
            <person name="Uchiyama I."/>
            <person name="Ito T."/>
            <person name="Fujiyama A."/>
            <person name="Inagaki F."/>
            <person name="Takami H."/>
        </authorList>
    </citation>
    <scope>NUCLEOTIDE SEQUENCE</scope>
    <source>
        <strain evidence="1">Expedition CK06-06</strain>
    </source>
</reference>
<comment type="caution">
    <text evidence="1">The sequence shown here is derived from an EMBL/GenBank/DDBJ whole genome shotgun (WGS) entry which is preliminary data.</text>
</comment>
<dbReference type="EMBL" id="BARS01009337">
    <property type="protein sequence ID" value="GAF73220.1"/>
    <property type="molecule type" value="Genomic_DNA"/>
</dbReference>
<evidence type="ECO:0000313" key="1">
    <source>
        <dbReference type="EMBL" id="GAF73220.1"/>
    </source>
</evidence>
<proteinExistence type="predicted"/>
<gene>
    <name evidence="1" type="ORF">S01H1_17578</name>
</gene>
<sequence length="52" mass="5633">PSALPGTLGEMTKMRATLKPTVNRVARRGETVRLAYLPIIPARPLEGGYKPS</sequence>
<feature type="non-terminal residue" evidence="1">
    <location>
        <position position="1"/>
    </location>
</feature>